<dbReference type="InterPro" id="IPR014014">
    <property type="entry name" value="RNA_helicase_DEAD_Q_motif"/>
</dbReference>
<feature type="compositionally biased region" description="Basic and acidic residues" evidence="8">
    <location>
        <begin position="419"/>
        <end position="428"/>
    </location>
</feature>
<dbReference type="PROSITE" id="PS51194">
    <property type="entry name" value="HELICASE_CTER"/>
    <property type="match status" value="1"/>
</dbReference>
<accession>A0A315EXH2</accession>
<dbReference type="SUPFAM" id="SSF52540">
    <property type="entry name" value="P-loop containing nucleoside triphosphate hydrolases"/>
    <property type="match status" value="1"/>
</dbReference>
<dbReference type="InterPro" id="IPR001650">
    <property type="entry name" value="Helicase_C-like"/>
</dbReference>
<keyword evidence="13" id="KW-1185">Reference proteome</keyword>
<dbReference type="Proteomes" id="UP000251341">
    <property type="component" value="Unassembled WGS sequence"/>
</dbReference>
<keyword evidence="2 7" id="KW-0378">Hydrolase</keyword>
<feature type="compositionally biased region" description="Basic residues" evidence="8">
    <location>
        <begin position="401"/>
        <end position="410"/>
    </location>
</feature>
<comment type="caution">
    <text evidence="12">The sequence shown here is derived from an EMBL/GenBank/DDBJ whole genome shotgun (WGS) entry which is preliminary data.</text>
</comment>
<evidence type="ECO:0000313" key="13">
    <source>
        <dbReference type="Proteomes" id="UP000251341"/>
    </source>
</evidence>
<dbReference type="Pfam" id="PF00271">
    <property type="entry name" value="Helicase_C"/>
    <property type="match status" value="1"/>
</dbReference>
<dbReference type="PANTHER" id="PTHR47959">
    <property type="entry name" value="ATP-DEPENDENT RNA HELICASE RHLE-RELATED"/>
    <property type="match status" value="1"/>
</dbReference>
<dbReference type="GO" id="GO:0005524">
    <property type="term" value="F:ATP binding"/>
    <property type="evidence" value="ECO:0007669"/>
    <property type="project" value="UniProtKB-KW"/>
</dbReference>
<keyword evidence="3 7" id="KW-0347">Helicase</keyword>
<evidence type="ECO:0000256" key="7">
    <source>
        <dbReference type="RuleBase" id="RU000492"/>
    </source>
</evidence>
<dbReference type="InterPro" id="IPR050079">
    <property type="entry name" value="DEAD_box_RNA_helicase"/>
</dbReference>
<dbReference type="PANTHER" id="PTHR47959:SF13">
    <property type="entry name" value="ATP-DEPENDENT RNA HELICASE RHLE"/>
    <property type="match status" value="1"/>
</dbReference>
<evidence type="ECO:0000256" key="2">
    <source>
        <dbReference type="ARBA" id="ARBA00022801"/>
    </source>
</evidence>
<dbReference type="EMBL" id="NESP01000001">
    <property type="protein sequence ID" value="PUE60702.1"/>
    <property type="molecule type" value="Genomic_DNA"/>
</dbReference>
<evidence type="ECO:0000259" key="10">
    <source>
        <dbReference type="PROSITE" id="PS51194"/>
    </source>
</evidence>
<evidence type="ECO:0000256" key="3">
    <source>
        <dbReference type="ARBA" id="ARBA00022806"/>
    </source>
</evidence>
<evidence type="ECO:0000313" key="12">
    <source>
        <dbReference type="EMBL" id="PUE60702.1"/>
    </source>
</evidence>
<sequence>MNFAELGLNAELQSSAAQAGFTAPTPVQIEAIGPVLKGRDVLATAQTGSGKTAAYVLPLLQLLMAVTAPRDDAPKKRTTQVLVLVPTRELATQVSDVLRDLARPLTQSIKVGTVFGGVSINPQMMSLRSGADVVVATPGRLLDLVDHNALHLGQVQHLVLDEADRLLDLGFAEELQRILALLPTKRQNLLFSATFEPTVQTLAEALLSNPARITIAHTEAHTPDIAQRAIQVDEKSRTALLRHLIKTHAWKRVLVFVATRYACEHVANKLYKAGVFATAFHGEMSQGARQDVLAEFKEDRWEVVVTTDLAARGIDIAQLPVVVNYDLPRSATDYTHRIGRTGRAGASGEAVSFVTAATLAHWQLIQKRQKIQLPVEVLEGFEPTEVPPPVSPLNDGTGGIKGKRPSKKDKLRAAAAATKAERPEPPSE</sequence>
<feature type="region of interest" description="Disordered" evidence="8">
    <location>
        <begin position="382"/>
        <end position="428"/>
    </location>
</feature>
<organism evidence="12 13">
    <name type="scientific">Limnohabitans curvus</name>
    <dbReference type="NCBI Taxonomy" id="323423"/>
    <lineage>
        <taxon>Bacteria</taxon>
        <taxon>Pseudomonadati</taxon>
        <taxon>Pseudomonadota</taxon>
        <taxon>Betaproteobacteria</taxon>
        <taxon>Burkholderiales</taxon>
        <taxon>Comamonadaceae</taxon>
        <taxon>Limnohabitans</taxon>
    </lineage>
</organism>
<feature type="short sequence motif" description="Q motif" evidence="6">
    <location>
        <begin position="1"/>
        <end position="29"/>
    </location>
</feature>
<feature type="domain" description="Helicase C-terminal" evidence="10">
    <location>
        <begin position="224"/>
        <end position="394"/>
    </location>
</feature>
<dbReference type="GO" id="GO:0003724">
    <property type="term" value="F:RNA helicase activity"/>
    <property type="evidence" value="ECO:0007669"/>
    <property type="project" value="InterPro"/>
</dbReference>
<dbReference type="SMART" id="SM00490">
    <property type="entry name" value="HELICc"/>
    <property type="match status" value="1"/>
</dbReference>
<dbReference type="RefSeq" id="WP_108358463.1">
    <property type="nucleotide sequence ID" value="NZ_NESP01000001.1"/>
</dbReference>
<dbReference type="PROSITE" id="PS51195">
    <property type="entry name" value="Q_MOTIF"/>
    <property type="match status" value="1"/>
</dbReference>
<evidence type="ECO:0000256" key="5">
    <source>
        <dbReference type="ARBA" id="ARBA00038437"/>
    </source>
</evidence>
<evidence type="ECO:0000256" key="4">
    <source>
        <dbReference type="ARBA" id="ARBA00022840"/>
    </source>
</evidence>
<dbReference type="InterPro" id="IPR044742">
    <property type="entry name" value="DEAD/DEAH_RhlB"/>
</dbReference>
<dbReference type="CDD" id="cd18787">
    <property type="entry name" value="SF2_C_DEAD"/>
    <property type="match status" value="1"/>
</dbReference>
<dbReference type="PROSITE" id="PS00039">
    <property type="entry name" value="DEAD_ATP_HELICASE"/>
    <property type="match status" value="1"/>
</dbReference>
<feature type="domain" description="DEAD-box RNA helicase Q" evidence="11">
    <location>
        <begin position="1"/>
        <end position="29"/>
    </location>
</feature>
<dbReference type="InterPro" id="IPR014001">
    <property type="entry name" value="Helicase_ATP-bd"/>
</dbReference>
<comment type="similarity">
    <text evidence="5 7">Belongs to the DEAD box helicase family.</text>
</comment>
<proteinExistence type="inferred from homology"/>
<gene>
    <name evidence="12" type="ORF">B9Z44_03855</name>
</gene>
<dbReference type="InterPro" id="IPR027417">
    <property type="entry name" value="P-loop_NTPase"/>
</dbReference>
<dbReference type="GO" id="GO:0005829">
    <property type="term" value="C:cytosol"/>
    <property type="evidence" value="ECO:0007669"/>
    <property type="project" value="TreeGrafter"/>
</dbReference>
<dbReference type="GO" id="GO:0003676">
    <property type="term" value="F:nucleic acid binding"/>
    <property type="evidence" value="ECO:0007669"/>
    <property type="project" value="InterPro"/>
</dbReference>
<protein>
    <submittedName>
        <fullName evidence="12">RNA helicase</fullName>
    </submittedName>
</protein>
<evidence type="ECO:0000256" key="6">
    <source>
        <dbReference type="PROSITE-ProRule" id="PRU00552"/>
    </source>
</evidence>
<dbReference type="InterPro" id="IPR011545">
    <property type="entry name" value="DEAD/DEAH_box_helicase_dom"/>
</dbReference>
<keyword evidence="1 7" id="KW-0547">Nucleotide-binding</keyword>
<evidence type="ECO:0000259" key="9">
    <source>
        <dbReference type="PROSITE" id="PS51192"/>
    </source>
</evidence>
<evidence type="ECO:0000259" key="11">
    <source>
        <dbReference type="PROSITE" id="PS51195"/>
    </source>
</evidence>
<dbReference type="Pfam" id="PF00270">
    <property type="entry name" value="DEAD"/>
    <property type="match status" value="1"/>
</dbReference>
<reference evidence="12 13" key="1">
    <citation type="submission" date="2017-04" db="EMBL/GenBank/DDBJ databases">
        <title>Unexpected and diverse lifestyles within the genus Limnohabitans.</title>
        <authorList>
            <person name="Kasalicky V."/>
            <person name="Mehrshad M."/>
            <person name="Andrei S.-A."/>
            <person name="Salcher M."/>
            <person name="Kratochvilova H."/>
            <person name="Simek K."/>
            <person name="Ghai R."/>
        </authorList>
    </citation>
    <scope>NUCLEOTIDE SEQUENCE [LARGE SCALE GENOMIC DNA]</scope>
    <source>
        <strain evidence="12 13">MWH-C5</strain>
    </source>
</reference>
<dbReference type="Gene3D" id="3.40.50.300">
    <property type="entry name" value="P-loop containing nucleotide triphosphate hydrolases"/>
    <property type="match status" value="2"/>
</dbReference>
<dbReference type="GO" id="GO:0016787">
    <property type="term" value="F:hydrolase activity"/>
    <property type="evidence" value="ECO:0007669"/>
    <property type="project" value="UniProtKB-KW"/>
</dbReference>
<keyword evidence="4 7" id="KW-0067">ATP-binding</keyword>
<dbReference type="CDD" id="cd00268">
    <property type="entry name" value="DEADc"/>
    <property type="match status" value="1"/>
</dbReference>
<dbReference type="PROSITE" id="PS51192">
    <property type="entry name" value="HELICASE_ATP_BIND_1"/>
    <property type="match status" value="1"/>
</dbReference>
<dbReference type="AlphaFoldDB" id="A0A315EXH2"/>
<evidence type="ECO:0000256" key="8">
    <source>
        <dbReference type="SAM" id="MobiDB-lite"/>
    </source>
</evidence>
<name>A0A315EXH2_9BURK</name>
<evidence type="ECO:0000256" key="1">
    <source>
        <dbReference type="ARBA" id="ARBA00022741"/>
    </source>
</evidence>
<dbReference type="SMART" id="SM00487">
    <property type="entry name" value="DEXDc"/>
    <property type="match status" value="1"/>
</dbReference>
<feature type="domain" description="Helicase ATP-binding" evidence="9">
    <location>
        <begin position="32"/>
        <end position="213"/>
    </location>
</feature>
<dbReference type="InterPro" id="IPR000629">
    <property type="entry name" value="RNA-helicase_DEAD-box_CS"/>
</dbReference>